<dbReference type="EMBL" id="LKST01000001">
    <property type="protein sequence ID" value="KQB85031.1"/>
    <property type="molecule type" value="Genomic_DNA"/>
</dbReference>
<gene>
    <name evidence="5" type="primary">lcfB_1</name>
    <name evidence="5" type="ORF">Cocul_00166</name>
</gene>
<dbReference type="Gene3D" id="3.30.300.30">
    <property type="match status" value="1"/>
</dbReference>
<evidence type="ECO:0000313" key="5">
    <source>
        <dbReference type="EMBL" id="KQB85031.1"/>
    </source>
</evidence>
<reference evidence="5 6" key="1">
    <citation type="submission" date="2015-10" db="EMBL/GenBank/DDBJ databases">
        <title>Corynebacteirum lowii and Corynebacterium oculi species nova, derived from human clinical disease and and emended description of Corynebacterium mastiditis.</title>
        <authorList>
            <person name="Bernard K."/>
            <person name="Pacheco A.L."/>
            <person name="Mcdougall C."/>
            <person name="Burtx T."/>
            <person name="Weibe D."/>
            <person name="Tyler S."/>
            <person name="Olson A.B."/>
            <person name="Cnockaert M."/>
            <person name="Eguchi H."/>
            <person name="Kuwahara T."/>
            <person name="Nakayama-Imaohji H."/>
            <person name="Boudewijins M."/>
            <person name="Van Hoecke F."/>
            <person name="Bernier A.-M."/>
            <person name="Vandamme P."/>
        </authorList>
    </citation>
    <scope>NUCLEOTIDE SEQUENCE [LARGE SCALE GENOMIC DNA]</scope>
    <source>
        <strain evidence="5 6">NML 130210</strain>
    </source>
</reference>
<organism evidence="5 6">
    <name type="scientific">Corynebacterium oculi</name>
    <dbReference type="NCBI Taxonomy" id="1544416"/>
    <lineage>
        <taxon>Bacteria</taxon>
        <taxon>Bacillati</taxon>
        <taxon>Actinomycetota</taxon>
        <taxon>Actinomycetes</taxon>
        <taxon>Mycobacteriales</taxon>
        <taxon>Corynebacteriaceae</taxon>
        <taxon>Corynebacterium</taxon>
    </lineage>
</organism>
<sequence>MSLPLPPSCSLYDRVFDGLSAADAHRPAITEVDTGKHVTYGELRAMIDAFAGYLAARGIGPGDVVAVQLPSSIDFAVAFYGVLRAGATATPMGMLLNQKDTLGIVSDSGAVLLLSALESLGSASMSALFLPASTLPSIYREGLPAPDVSLDPDHSLACIPFSSGTTGSPKGVKLSHRNLVANIFQARGAVEALGLTSQARVLAPLPFSHIYGLTILLTLPLVQRAHIFTMARFDLSLFLRTHEEQRITFTFIAPPIAVALAKHPSVEAVDMSSLRVLVSAAASLDSQLALAVEKRLDARVVQGYGMTEASPIVTLGDLDTADPGSIGRPLPLTECRLVDPETLAEHPTRGELLIRGPQVMQGYLKNPEATAATILPGGWLRTGDIVEKGESGELYVVDRAKEVIKYKGYQVAPSELEALLLTRNDIADAAVVGAYREGLEIPRAFVVPAAGRLLDPQEIMDWVAERVTPYKKIRHVDVVDSVPKSATGKILRRELREVPLAA</sequence>
<dbReference type="InterPro" id="IPR025110">
    <property type="entry name" value="AMP-bd_C"/>
</dbReference>
<dbReference type="Gene3D" id="3.40.50.12780">
    <property type="entry name" value="N-terminal domain of ligase-like"/>
    <property type="match status" value="1"/>
</dbReference>
<dbReference type="EC" id="6.2.1.3" evidence="5"/>
<dbReference type="AlphaFoldDB" id="A0A0Q0U090"/>
<name>A0A0Q0U090_9CORY</name>
<comment type="caution">
    <text evidence="5">The sequence shown here is derived from an EMBL/GenBank/DDBJ whole genome shotgun (WGS) entry which is preliminary data.</text>
</comment>
<dbReference type="Proteomes" id="UP000050517">
    <property type="component" value="Unassembled WGS sequence"/>
</dbReference>
<dbReference type="PANTHER" id="PTHR24096:SF149">
    <property type="entry name" value="AMP-BINDING DOMAIN-CONTAINING PROTEIN-RELATED"/>
    <property type="match status" value="1"/>
</dbReference>
<dbReference type="PATRIC" id="fig|1544416.3.peg.169"/>
<dbReference type="RefSeq" id="WP_055121413.1">
    <property type="nucleotide sequence ID" value="NZ_LKST01000001.1"/>
</dbReference>
<evidence type="ECO:0000256" key="1">
    <source>
        <dbReference type="ARBA" id="ARBA00006432"/>
    </source>
</evidence>
<protein>
    <submittedName>
        <fullName evidence="5">Long-chain-fatty-acid--CoA ligase</fullName>
        <ecNumber evidence="5">6.2.1.3</ecNumber>
    </submittedName>
</protein>
<dbReference type="GO" id="GO:0004467">
    <property type="term" value="F:long-chain fatty acid-CoA ligase activity"/>
    <property type="evidence" value="ECO:0007669"/>
    <property type="project" value="UniProtKB-EC"/>
</dbReference>
<dbReference type="PROSITE" id="PS00455">
    <property type="entry name" value="AMP_BINDING"/>
    <property type="match status" value="1"/>
</dbReference>
<evidence type="ECO:0000259" key="4">
    <source>
        <dbReference type="Pfam" id="PF13193"/>
    </source>
</evidence>
<comment type="similarity">
    <text evidence="1">Belongs to the ATP-dependent AMP-binding enzyme family.</text>
</comment>
<dbReference type="InterPro" id="IPR045851">
    <property type="entry name" value="AMP-bd_C_sf"/>
</dbReference>
<dbReference type="Pfam" id="PF00501">
    <property type="entry name" value="AMP-binding"/>
    <property type="match status" value="1"/>
</dbReference>
<keyword evidence="2 5" id="KW-0436">Ligase</keyword>
<dbReference type="InterPro" id="IPR020845">
    <property type="entry name" value="AMP-binding_CS"/>
</dbReference>
<dbReference type="PANTHER" id="PTHR24096">
    <property type="entry name" value="LONG-CHAIN-FATTY-ACID--COA LIGASE"/>
    <property type="match status" value="1"/>
</dbReference>
<dbReference type="STRING" id="1544416.Cocul_00166"/>
<dbReference type="SUPFAM" id="SSF56801">
    <property type="entry name" value="Acetyl-CoA synthetase-like"/>
    <property type="match status" value="1"/>
</dbReference>
<feature type="domain" description="AMP-binding enzyme C-terminal" evidence="4">
    <location>
        <begin position="415"/>
        <end position="489"/>
    </location>
</feature>
<dbReference type="InterPro" id="IPR000873">
    <property type="entry name" value="AMP-dep_synth/lig_dom"/>
</dbReference>
<evidence type="ECO:0000256" key="2">
    <source>
        <dbReference type="ARBA" id="ARBA00022598"/>
    </source>
</evidence>
<feature type="domain" description="AMP-dependent synthetase/ligase" evidence="3">
    <location>
        <begin position="24"/>
        <end position="364"/>
    </location>
</feature>
<evidence type="ECO:0000259" key="3">
    <source>
        <dbReference type="Pfam" id="PF00501"/>
    </source>
</evidence>
<keyword evidence="6" id="KW-1185">Reference proteome</keyword>
<dbReference type="OrthoDB" id="9803968at2"/>
<proteinExistence type="inferred from homology"/>
<evidence type="ECO:0000313" key="6">
    <source>
        <dbReference type="Proteomes" id="UP000050517"/>
    </source>
</evidence>
<dbReference type="InterPro" id="IPR042099">
    <property type="entry name" value="ANL_N_sf"/>
</dbReference>
<dbReference type="Pfam" id="PF13193">
    <property type="entry name" value="AMP-binding_C"/>
    <property type="match status" value="1"/>
</dbReference>
<accession>A0A0Q0U090</accession>